<gene>
    <name evidence="1" type="ORF">H3Bulk41504_000003</name>
</gene>
<reference evidence="1" key="1">
    <citation type="submission" date="2019-05" db="EMBL/GenBank/DDBJ databases">
        <title>Metatranscriptomic reconstruction reveals RNA viruses with the potential to shape carbon cycling in soil.</title>
        <authorList>
            <person name="Starr E.P."/>
            <person name="Nuccio E."/>
            <person name="Pett-Ridge J."/>
            <person name="Banfield J.F."/>
            <person name="Firestone M.K."/>
        </authorList>
    </citation>
    <scope>NUCLEOTIDE SEQUENCE</scope>
    <source>
        <strain evidence="1">H3_Bulk_41_scaffold_504</strain>
    </source>
</reference>
<evidence type="ECO:0000313" key="1">
    <source>
        <dbReference type="EMBL" id="QDH90617.1"/>
    </source>
</evidence>
<organism evidence="1">
    <name type="scientific">Leviviridae sp</name>
    <dbReference type="NCBI Taxonomy" id="2027243"/>
    <lineage>
        <taxon>Viruses</taxon>
        <taxon>Riboviria</taxon>
        <taxon>Orthornavirae</taxon>
        <taxon>Lenarviricota</taxon>
        <taxon>Leviviricetes</taxon>
        <taxon>Norzivirales</taxon>
        <taxon>Fiersviridae</taxon>
    </lineage>
</organism>
<protein>
    <recommendedName>
        <fullName evidence="2">Maturation</fullName>
    </recommendedName>
</protein>
<dbReference type="EMBL" id="MN035656">
    <property type="protein sequence ID" value="QDH90617.1"/>
    <property type="molecule type" value="Genomic_RNA"/>
</dbReference>
<sequence>GVPVLKCIHHPCITRVQPMEVTLVTSSRRSRVERYPDLPSFSNTYDGPNLIAQNISQSSTGYSQVTVSHGNKISNLYSKERKYLLRNREDIGGSFSTISVDCRGVGERVKISNGPKTAGVWFEFDGILYAWHRNLPFTIDQAPQPSFKFQMDALGTQAIARILPTNPLSGMGQFLGELRDLPRLPEIQRWRDRAHEFRHKTKHVDFDKLSRDAASEYLNGVFGWAPFVGDLQKFFSVARDSARHMSNYARGANRVLRRKYHFPEVSSTTIGGGSLYYGDPALPTWCVAKDGRIDNIVQTSTKRWLSAAFTYYLPPIIPGDNEFVTALNKAKQTEAYANRLFGLRLTPDLVWKLTPWSWAADWVTTAGDVIHNWSAFANDGLVMKYAYMMEHKTNIETWHLRDLVTVDGRHHDLTQSRRASMKQRTIGTPYGFGLNTAAFTAKQWAVIAALGISKQPLSVNIG</sequence>
<accession>A0A514DAI1</accession>
<evidence type="ECO:0008006" key="2">
    <source>
        <dbReference type="Google" id="ProtNLM"/>
    </source>
</evidence>
<name>A0A514DAI1_9VIRU</name>
<proteinExistence type="predicted"/>
<feature type="non-terminal residue" evidence="1">
    <location>
        <position position="1"/>
    </location>
</feature>